<accession>B5EWD6</accession>
<organism evidence="2 3">
    <name type="scientific">Aliivibrio fischeri (strain MJ11)</name>
    <name type="common">Vibrio fischeri</name>
    <dbReference type="NCBI Taxonomy" id="388396"/>
    <lineage>
        <taxon>Bacteria</taxon>
        <taxon>Pseudomonadati</taxon>
        <taxon>Pseudomonadota</taxon>
        <taxon>Gammaproteobacteria</taxon>
        <taxon>Vibrionales</taxon>
        <taxon>Vibrionaceae</taxon>
        <taxon>Aliivibrio</taxon>
    </lineage>
</organism>
<dbReference type="KEGG" id="vfm:VFMJ11_B0192"/>
<dbReference type="RefSeq" id="WP_012534468.1">
    <property type="nucleotide sequence ID" value="NC_011185.1"/>
</dbReference>
<protein>
    <recommendedName>
        <fullName evidence="1">DNA-binding protein H-NS-like N-terminal domain-containing protein</fullName>
    </recommendedName>
</protein>
<feature type="domain" description="DNA-binding protein H-NS-like N-terminal" evidence="1">
    <location>
        <begin position="1"/>
        <end position="77"/>
    </location>
</feature>
<proteinExistence type="predicted"/>
<name>B5EWD6_ALIFM</name>
<dbReference type="Pfam" id="PF22470">
    <property type="entry name" value="Histone_HNS_N"/>
    <property type="match status" value="1"/>
</dbReference>
<dbReference type="InterPro" id="IPR054180">
    <property type="entry name" value="H-NS-like_N"/>
</dbReference>
<geneLocation type="plasmid" evidence="2 3">
    <name>pMJ100</name>
</geneLocation>
<gene>
    <name evidence="2" type="ordered locus">VFMJ11_B0192</name>
</gene>
<evidence type="ECO:0000259" key="1">
    <source>
        <dbReference type="Pfam" id="PF22470"/>
    </source>
</evidence>
<dbReference type="HOGENOM" id="CLU_2482455_0_0_6"/>
<evidence type="ECO:0000313" key="2">
    <source>
        <dbReference type="EMBL" id="ACH64685.1"/>
    </source>
</evidence>
<dbReference type="GO" id="GO:0046983">
    <property type="term" value="F:protein dimerization activity"/>
    <property type="evidence" value="ECO:0007669"/>
    <property type="project" value="InterPro"/>
</dbReference>
<dbReference type="AlphaFoldDB" id="B5EWD6"/>
<evidence type="ECO:0000313" key="3">
    <source>
        <dbReference type="Proteomes" id="UP000001857"/>
    </source>
</evidence>
<dbReference type="Proteomes" id="UP000001857">
    <property type="component" value="Plasmid pMJ100"/>
</dbReference>
<dbReference type="EMBL" id="CP001134">
    <property type="protein sequence ID" value="ACH64685.1"/>
    <property type="molecule type" value="Genomic_DNA"/>
</dbReference>
<reference evidence="2 3" key="2">
    <citation type="journal article" date="2009" name="Nature">
        <title>A single regulatory gene is sufficient to alter bacterial host range.</title>
        <authorList>
            <person name="Mandel M.J."/>
            <person name="Wollenberg M.S."/>
            <person name="Stabb E.V."/>
            <person name="Visick K.L."/>
            <person name="Ruby E.G."/>
        </authorList>
    </citation>
    <scope>NUCLEOTIDE SEQUENCE [LARGE SCALE GENOMIC DNA]</scope>
    <source>
        <strain evidence="2 3">MJ11</strain>
        <plasmid evidence="3">Plasmid pMJ100</plasmid>
    </source>
</reference>
<sequence length="87" mass="10481">MKELKKTLLNQRSLINFARSMLTTEETQLIIERLSIYNTQRKQEEEKKQKDNEIRAEKMNQFIQQLETEGLSITDLQFHISNRNRAR</sequence>
<dbReference type="Gene3D" id="1.10.287.1050">
    <property type="entry name" value="H-NS histone-like proteins"/>
    <property type="match status" value="1"/>
</dbReference>
<reference evidence="3" key="1">
    <citation type="submission" date="2008-08" db="EMBL/GenBank/DDBJ databases">
        <title>Complete sequence of Vibrio fischeri strain MJ11.</title>
        <authorList>
            <person name="Mandel M.J."/>
            <person name="Stabb E.V."/>
            <person name="Ruby E.G."/>
            <person name="Ferriera S."/>
            <person name="Johnson J."/>
            <person name="Kravitz S."/>
            <person name="Beeson K."/>
            <person name="Sutton G."/>
            <person name="Rogers Y.-H."/>
            <person name="Friedman R."/>
            <person name="Frazier M."/>
            <person name="Venter J.C."/>
        </authorList>
    </citation>
    <scope>NUCLEOTIDE SEQUENCE [LARGE SCALE GENOMIC DNA]</scope>
    <source>
        <strain evidence="3">MJ11</strain>
        <plasmid evidence="3">Plasmid pMJ100</plasmid>
    </source>
</reference>
<dbReference type="InterPro" id="IPR027454">
    <property type="entry name" value="Histone_HNS_N"/>
</dbReference>
<keyword evidence="2" id="KW-0614">Plasmid</keyword>